<proteinExistence type="predicted"/>
<protein>
    <submittedName>
        <fullName evidence="1">Uncharacterized protein</fullName>
    </submittedName>
</protein>
<sequence>MAYEYEKNVVAEIKELGARYKAPSFYAMADEVKEVYAKAKAFDEIVDEFGHYVGTLSSWETIDYKDTKTLLEIIKENTEE</sequence>
<organism evidence="1">
    <name type="scientific">Mammaliicoccus phage MSShimriz1</name>
    <dbReference type="NCBI Taxonomy" id="3230127"/>
    <lineage>
        <taxon>Viruses</taxon>
    </lineage>
</organism>
<accession>A0AAU8GS31</accession>
<dbReference type="EMBL" id="PP931174">
    <property type="protein sequence ID" value="XCH45214.1"/>
    <property type="molecule type" value="Genomic_DNA"/>
</dbReference>
<evidence type="ECO:0000313" key="1">
    <source>
        <dbReference type="EMBL" id="XCH45214.1"/>
    </source>
</evidence>
<reference evidence="1" key="1">
    <citation type="submission" date="2024-06" db="EMBL/GenBank/DDBJ databases">
        <authorList>
            <person name="Ashkenazi R."/>
            <person name="Lipszyc R.R."/>
            <person name="Braunstein R."/>
            <person name="Yerushalmy O."/>
            <person name="Alkalay-Oren S."/>
            <person name="Coppenhagn-Glazer S."/>
            <person name="Hazan R."/>
        </authorList>
    </citation>
    <scope>NUCLEOTIDE SEQUENCE</scope>
</reference>
<name>A0AAU8GS31_9VIRU</name>